<evidence type="ECO:0000313" key="11">
    <source>
        <dbReference type="Proteomes" id="UP001189429"/>
    </source>
</evidence>
<evidence type="ECO:0000256" key="7">
    <source>
        <dbReference type="SAM" id="Phobius"/>
    </source>
</evidence>
<feature type="transmembrane region" description="Helical" evidence="7">
    <location>
        <begin position="172"/>
        <end position="195"/>
    </location>
</feature>
<keyword evidence="8" id="KW-0732">Signal</keyword>
<feature type="domain" description="Amino acid transporter transmembrane" evidence="9">
    <location>
        <begin position="3"/>
        <end position="330"/>
    </location>
</feature>
<dbReference type="PANTHER" id="PTHR22950:SF692">
    <property type="entry name" value="TRANSMEMBRANE AMINO ACID TRANSPORTER FAMILY PROTEIN"/>
    <property type="match status" value="1"/>
</dbReference>
<comment type="caution">
    <text evidence="10">The sequence shown here is derived from an EMBL/GenBank/DDBJ whole genome shotgun (WGS) entry which is preliminary data.</text>
</comment>
<keyword evidence="5 7" id="KW-1133">Transmembrane helix</keyword>
<gene>
    <name evidence="10" type="ORF">PCOR1329_LOCUS35663</name>
</gene>
<feature type="chain" id="PRO_5045550465" description="Amino acid transporter transmembrane domain-containing protein" evidence="8">
    <location>
        <begin position="17"/>
        <end position="346"/>
    </location>
</feature>
<keyword evidence="2" id="KW-0813">Transport</keyword>
<dbReference type="Proteomes" id="UP001189429">
    <property type="component" value="Unassembled WGS sequence"/>
</dbReference>
<dbReference type="Pfam" id="PF01490">
    <property type="entry name" value="Aa_trans"/>
    <property type="match status" value="1"/>
</dbReference>
<keyword evidence="6 7" id="KW-0472">Membrane</keyword>
<keyword evidence="11" id="KW-1185">Reference proteome</keyword>
<dbReference type="InterPro" id="IPR013057">
    <property type="entry name" value="AA_transpt_TM"/>
</dbReference>
<feature type="transmembrane region" description="Helical" evidence="7">
    <location>
        <begin position="312"/>
        <end position="336"/>
    </location>
</feature>
<feature type="signal peptide" evidence="8">
    <location>
        <begin position="1"/>
        <end position="16"/>
    </location>
</feature>
<comment type="subcellular location">
    <subcellularLocation>
        <location evidence="1">Membrane</location>
        <topology evidence="1">Multi-pass membrane protein</topology>
    </subcellularLocation>
</comment>
<protein>
    <recommendedName>
        <fullName evidence="9">Amino acid transporter transmembrane domain-containing protein</fullName>
    </recommendedName>
</protein>
<feature type="transmembrane region" description="Helical" evidence="7">
    <location>
        <begin position="277"/>
        <end position="300"/>
    </location>
</feature>
<evidence type="ECO:0000256" key="1">
    <source>
        <dbReference type="ARBA" id="ARBA00004141"/>
    </source>
</evidence>
<feature type="transmembrane region" description="Helical" evidence="7">
    <location>
        <begin position="98"/>
        <end position="116"/>
    </location>
</feature>
<sequence>MLAGVLLVRCLDHAEGQDESAEAEIDFGLLGQLAFGRKGQAGINCVFALELWLATVIFFVLIGINTKFVFGLEPWLSIVVSGLLTFGLFYIPMRVLAFLSLISVLFMGLLLAVLVYSGESMPMHADQIEQLVWVNWAGSGQALGVFLLCFAGAPCIPSIYSAARDKRRFPVALILSCILAMLYYAACGALGYMFYGSQINQSFTVNLGLALDGSGLKGGEVLPLIAAVGLLVKLQATMPVIVSPVLVALGWKGVVLKILYIALTSAVAIGLSEYVDAAMSITGLSATVTSAVLFPIVVYIKLCKPPLVARLSLGLICTLAATVAVIGSVQTAIGLVNKEAFSAGMS</sequence>
<feature type="transmembrane region" description="Helical" evidence="7">
    <location>
        <begin position="136"/>
        <end position="160"/>
    </location>
</feature>
<evidence type="ECO:0000259" key="9">
    <source>
        <dbReference type="Pfam" id="PF01490"/>
    </source>
</evidence>
<evidence type="ECO:0000256" key="5">
    <source>
        <dbReference type="ARBA" id="ARBA00022989"/>
    </source>
</evidence>
<evidence type="ECO:0000313" key="10">
    <source>
        <dbReference type="EMBL" id="CAK0840160.1"/>
    </source>
</evidence>
<feature type="transmembrane region" description="Helical" evidence="7">
    <location>
        <begin position="254"/>
        <end position="271"/>
    </location>
</feature>
<proteinExistence type="predicted"/>
<name>A0ABN9T5B7_9DINO</name>
<reference evidence="10" key="1">
    <citation type="submission" date="2023-10" db="EMBL/GenBank/DDBJ databases">
        <authorList>
            <person name="Chen Y."/>
            <person name="Shah S."/>
            <person name="Dougan E. K."/>
            <person name="Thang M."/>
            <person name="Chan C."/>
        </authorList>
    </citation>
    <scope>NUCLEOTIDE SEQUENCE [LARGE SCALE GENOMIC DNA]</scope>
</reference>
<keyword evidence="4" id="KW-0029">Amino-acid transport</keyword>
<evidence type="ECO:0000256" key="8">
    <source>
        <dbReference type="SAM" id="SignalP"/>
    </source>
</evidence>
<dbReference type="PANTHER" id="PTHR22950">
    <property type="entry name" value="AMINO ACID TRANSPORTER"/>
    <property type="match status" value="1"/>
</dbReference>
<accession>A0ABN9T5B7</accession>
<evidence type="ECO:0000256" key="2">
    <source>
        <dbReference type="ARBA" id="ARBA00022448"/>
    </source>
</evidence>
<keyword evidence="3 7" id="KW-0812">Transmembrane</keyword>
<evidence type="ECO:0000256" key="6">
    <source>
        <dbReference type="ARBA" id="ARBA00023136"/>
    </source>
</evidence>
<dbReference type="EMBL" id="CAUYUJ010014355">
    <property type="protein sequence ID" value="CAK0840160.1"/>
    <property type="molecule type" value="Genomic_DNA"/>
</dbReference>
<evidence type="ECO:0000256" key="4">
    <source>
        <dbReference type="ARBA" id="ARBA00022970"/>
    </source>
</evidence>
<evidence type="ECO:0000256" key="3">
    <source>
        <dbReference type="ARBA" id="ARBA00022692"/>
    </source>
</evidence>
<organism evidence="10 11">
    <name type="scientific">Prorocentrum cordatum</name>
    <dbReference type="NCBI Taxonomy" id="2364126"/>
    <lineage>
        <taxon>Eukaryota</taxon>
        <taxon>Sar</taxon>
        <taxon>Alveolata</taxon>
        <taxon>Dinophyceae</taxon>
        <taxon>Prorocentrales</taxon>
        <taxon>Prorocentraceae</taxon>
        <taxon>Prorocentrum</taxon>
    </lineage>
</organism>
<feature type="transmembrane region" description="Helical" evidence="7">
    <location>
        <begin position="74"/>
        <end position="91"/>
    </location>
</feature>
<feature type="transmembrane region" description="Helical" evidence="7">
    <location>
        <begin position="41"/>
        <end position="62"/>
    </location>
</feature>
<feature type="transmembrane region" description="Helical" evidence="7">
    <location>
        <begin position="221"/>
        <end position="242"/>
    </location>
</feature>